<reference evidence="5 6" key="1">
    <citation type="submission" date="2014-12" db="EMBL/GenBank/DDBJ databases">
        <title>Draft genome sequences of 10 type strains of Lactococcus.</title>
        <authorList>
            <person name="Sun Z."/>
            <person name="Zhong Z."/>
            <person name="Liu W."/>
            <person name="Zhang W."/>
            <person name="Zhang H."/>
        </authorList>
    </citation>
    <scope>NUCLEOTIDE SEQUENCE [LARGE SCALE GENOMIC DNA]</scope>
    <source>
        <strain evidence="5 6">DSM 6634</strain>
    </source>
</reference>
<name>A0A2A5RY87_9LACT</name>
<keyword evidence="3 5" id="KW-0067">ATP-binding</keyword>
<dbReference type="PANTHER" id="PTHR42939">
    <property type="entry name" value="ABC TRANSPORTER ATP-BINDING PROTEIN ALBC-RELATED"/>
    <property type="match status" value="1"/>
</dbReference>
<keyword evidence="2" id="KW-0547">Nucleotide-binding</keyword>
<keyword evidence="1" id="KW-0813">Transport</keyword>
<comment type="caution">
    <text evidence="5">The sequence shown here is derived from an EMBL/GenBank/DDBJ whole genome shotgun (WGS) entry which is preliminary data.</text>
</comment>
<evidence type="ECO:0000256" key="3">
    <source>
        <dbReference type="ARBA" id="ARBA00022840"/>
    </source>
</evidence>
<dbReference type="EMBL" id="JXJW01000012">
    <property type="protein sequence ID" value="PCS06164.1"/>
    <property type="molecule type" value="Genomic_DNA"/>
</dbReference>
<evidence type="ECO:0000259" key="4">
    <source>
        <dbReference type="PROSITE" id="PS50893"/>
    </source>
</evidence>
<dbReference type="SMART" id="SM00382">
    <property type="entry name" value="AAA"/>
    <property type="match status" value="1"/>
</dbReference>
<dbReference type="GO" id="GO:0016887">
    <property type="term" value="F:ATP hydrolysis activity"/>
    <property type="evidence" value="ECO:0007669"/>
    <property type="project" value="InterPro"/>
</dbReference>
<dbReference type="InterPro" id="IPR051782">
    <property type="entry name" value="ABC_Transporter_VariousFunc"/>
</dbReference>
<dbReference type="GO" id="GO:0005524">
    <property type="term" value="F:ATP binding"/>
    <property type="evidence" value="ECO:0007669"/>
    <property type="project" value="UniProtKB-KW"/>
</dbReference>
<accession>A0A2A5RY87</accession>
<evidence type="ECO:0000313" key="5">
    <source>
        <dbReference type="EMBL" id="PCS06164.1"/>
    </source>
</evidence>
<dbReference type="PROSITE" id="PS50893">
    <property type="entry name" value="ABC_TRANSPORTER_2"/>
    <property type="match status" value="1"/>
</dbReference>
<dbReference type="InterPro" id="IPR003439">
    <property type="entry name" value="ABC_transporter-like_ATP-bd"/>
</dbReference>
<dbReference type="Pfam" id="PF00005">
    <property type="entry name" value="ABC_tran"/>
    <property type="match status" value="1"/>
</dbReference>
<dbReference type="RefSeq" id="WP_096814655.1">
    <property type="nucleotide sequence ID" value="NZ_JXJW01000012.1"/>
</dbReference>
<feature type="domain" description="ABC transporter" evidence="4">
    <location>
        <begin position="2"/>
        <end position="224"/>
    </location>
</feature>
<keyword evidence="6" id="KW-1185">Reference proteome</keyword>
<dbReference type="InterPro" id="IPR017871">
    <property type="entry name" value="ABC_transporter-like_CS"/>
</dbReference>
<dbReference type="SUPFAM" id="SSF52540">
    <property type="entry name" value="P-loop containing nucleoside triphosphate hydrolases"/>
    <property type="match status" value="1"/>
</dbReference>
<gene>
    <name evidence="5" type="ORF">RU86_GL000396</name>
</gene>
<dbReference type="Gene3D" id="3.40.50.300">
    <property type="entry name" value="P-loop containing nucleotide triphosphate hydrolases"/>
    <property type="match status" value="1"/>
</dbReference>
<evidence type="ECO:0000256" key="2">
    <source>
        <dbReference type="ARBA" id="ARBA00022741"/>
    </source>
</evidence>
<protein>
    <submittedName>
        <fullName evidence="5">ABC transporter ATP-binding protein</fullName>
    </submittedName>
</protein>
<proteinExistence type="predicted"/>
<dbReference type="AlphaFoldDB" id="A0A2A5RY87"/>
<evidence type="ECO:0000313" key="6">
    <source>
        <dbReference type="Proteomes" id="UP000218282"/>
    </source>
</evidence>
<dbReference type="InterPro" id="IPR003593">
    <property type="entry name" value="AAA+_ATPase"/>
</dbReference>
<organism evidence="5 6">
    <name type="scientific">Pseudolactococcus piscium</name>
    <dbReference type="NCBI Taxonomy" id="1364"/>
    <lineage>
        <taxon>Bacteria</taxon>
        <taxon>Bacillati</taxon>
        <taxon>Bacillota</taxon>
        <taxon>Bacilli</taxon>
        <taxon>Lactobacillales</taxon>
        <taxon>Streptococcaceae</taxon>
        <taxon>Pseudolactococcus</taxon>
    </lineage>
</organism>
<sequence>MINIENLEKRYDDPILKGINVTFAENNVSIIVGVNGSGKSTLFDCIVGLKKFSGTIWIDNFESGSYAYKSKLFYLPSDFYLPEFMTGREYVSFVLKQYASSDSWQVDTLYEIYGMAEKSHALIETYSFGMKKKIQLIAAIAVKTDYLLADEIFSGLDFETTLLTQEIFKQMSKDTGIVLVTHSKTILERFSEHVFLMSDGKLEKYADDIINLEETIKEMEVVNDKRRLIKAYFNTT</sequence>
<dbReference type="Proteomes" id="UP000218282">
    <property type="component" value="Unassembled WGS sequence"/>
</dbReference>
<dbReference type="PANTHER" id="PTHR42939:SF1">
    <property type="entry name" value="ABC TRANSPORTER ATP-BINDING PROTEIN ALBC-RELATED"/>
    <property type="match status" value="1"/>
</dbReference>
<dbReference type="PROSITE" id="PS00211">
    <property type="entry name" value="ABC_TRANSPORTER_1"/>
    <property type="match status" value="1"/>
</dbReference>
<evidence type="ECO:0000256" key="1">
    <source>
        <dbReference type="ARBA" id="ARBA00022448"/>
    </source>
</evidence>
<dbReference type="InterPro" id="IPR027417">
    <property type="entry name" value="P-loop_NTPase"/>
</dbReference>